<dbReference type="AlphaFoldDB" id="M3B794"/>
<feature type="compositionally biased region" description="Polar residues" evidence="1">
    <location>
        <begin position="217"/>
        <end position="235"/>
    </location>
</feature>
<feature type="region of interest" description="Disordered" evidence="1">
    <location>
        <begin position="848"/>
        <end position="891"/>
    </location>
</feature>
<gene>
    <name evidence="2" type="ORF">SEPMUDRAFT_147529</name>
</gene>
<organism evidence="2 3">
    <name type="scientific">Sphaerulina musiva (strain SO2202)</name>
    <name type="common">Poplar stem canker fungus</name>
    <name type="synonym">Septoria musiva</name>
    <dbReference type="NCBI Taxonomy" id="692275"/>
    <lineage>
        <taxon>Eukaryota</taxon>
        <taxon>Fungi</taxon>
        <taxon>Dikarya</taxon>
        <taxon>Ascomycota</taxon>
        <taxon>Pezizomycotina</taxon>
        <taxon>Dothideomycetes</taxon>
        <taxon>Dothideomycetidae</taxon>
        <taxon>Mycosphaerellales</taxon>
        <taxon>Mycosphaerellaceae</taxon>
        <taxon>Sphaerulina</taxon>
    </lineage>
</organism>
<name>M3B794_SPHMS</name>
<dbReference type="eggNOG" id="ENOG502SJ1Q">
    <property type="taxonomic scope" value="Eukaryota"/>
</dbReference>
<evidence type="ECO:0000256" key="1">
    <source>
        <dbReference type="SAM" id="MobiDB-lite"/>
    </source>
</evidence>
<dbReference type="OrthoDB" id="5333304at2759"/>
<feature type="region of interest" description="Disordered" evidence="1">
    <location>
        <begin position="747"/>
        <end position="798"/>
    </location>
</feature>
<accession>M3B794</accession>
<feature type="region of interest" description="Disordered" evidence="1">
    <location>
        <begin position="217"/>
        <end position="284"/>
    </location>
</feature>
<evidence type="ECO:0000313" key="3">
    <source>
        <dbReference type="Proteomes" id="UP000016931"/>
    </source>
</evidence>
<feature type="compositionally biased region" description="Basic and acidic residues" evidence="1">
    <location>
        <begin position="672"/>
        <end position="687"/>
    </location>
</feature>
<feature type="region of interest" description="Disordered" evidence="1">
    <location>
        <begin position="415"/>
        <end position="487"/>
    </location>
</feature>
<reference evidence="2 3" key="1">
    <citation type="journal article" date="2012" name="PLoS Pathog.">
        <title>Diverse lifestyles and strategies of plant pathogenesis encoded in the genomes of eighteen Dothideomycetes fungi.</title>
        <authorList>
            <person name="Ohm R.A."/>
            <person name="Feau N."/>
            <person name="Henrissat B."/>
            <person name="Schoch C.L."/>
            <person name="Horwitz B.A."/>
            <person name="Barry K.W."/>
            <person name="Condon B.J."/>
            <person name="Copeland A.C."/>
            <person name="Dhillon B."/>
            <person name="Glaser F."/>
            <person name="Hesse C.N."/>
            <person name="Kosti I."/>
            <person name="LaButti K."/>
            <person name="Lindquist E.A."/>
            <person name="Lucas S."/>
            <person name="Salamov A.A."/>
            <person name="Bradshaw R.E."/>
            <person name="Ciuffetti L."/>
            <person name="Hamelin R.C."/>
            <person name="Kema G.H.J."/>
            <person name="Lawrence C."/>
            <person name="Scott J.A."/>
            <person name="Spatafora J.W."/>
            <person name="Turgeon B.G."/>
            <person name="de Wit P.J.G.M."/>
            <person name="Zhong S."/>
            <person name="Goodwin S.B."/>
            <person name="Grigoriev I.V."/>
        </authorList>
    </citation>
    <scope>NUCLEOTIDE SEQUENCE [LARGE SCALE GENOMIC DNA]</scope>
    <source>
        <strain evidence="2 3">SO2202</strain>
    </source>
</reference>
<dbReference type="OMA" id="YVQEMPP"/>
<feature type="region of interest" description="Disordered" evidence="1">
    <location>
        <begin position="146"/>
        <end position="177"/>
    </location>
</feature>
<feature type="compositionally biased region" description="Pro residues" evidence="1">
    <location>
        <begin position="656"/>
        <end position="665"/>
    </location>
</feature>
<evidence type="ECO:0000313" key="2">
    <source>
        <dbReference type="EMBL" id="EMF15727.1"/>
    </source>
</evidence>
<keyword evidence="3" id="KW-1185">Reference proteome</keyword>
<dbReference type="GeneID" id="27901492"/>
<dbReference type="HOGENOM" id="CLU_013199_0_0_1"/>
<dbReference type="Proteomes" id="UP000016931">
    <property type="component" value="Unassembled WGS sequence"/>
</dbReference>
<dbReference type="EMBL" id="KB456261">
    <property type="protein sequence ID" value="EMF15727.1"/>
    <property type="molecule type" value="Genomic_DNA"/>
</dbReference>
<feature type="region of interest" description="Disordered" evidence="1">
    <location>
        <begin position="618"/>
        <end position="690"/>
    </location>
</feature>
<feature type="region of interest" description="Disordered" evidence="1">
    <location>
        <begin position="300"/>
        <end position="338"/>
    </location>
</feature>
<proteinExistence type="predicted"/>
<feature type="compositionally biased region" description="Pro residues" evidence="1">
    <location>
        <begin position="880"/>
        <end position="891"/>
    </location>
</feature>
<feature type="compositionally biased region" description="Pro residues" evidence="1">
    <location>
        <begin position="752"/>
        <end position="767"/>
    </location>
</feature>
<feature type="region of interest" description="Disordered" evidence="1">
    <location>
        <begin position="539"/>
        <end position="559"/>
    </location>
</feature>
<feature type="compositionally biased region" description="Basic residues" evidence="1">
    <location>
        <begin position="432"/>
        <end position="442"/>
    </location>
</feature>
<feature type="compositionally biased region" description="Basic and acidic residues" evidence="1">
    <location>
        <begin position="273"/>
        <end position="283"/>
    </location>
</feature>
<protein>
    <submittedName>
        <fullName evidence="2">Uncharacterized protein</fullName>
    </submittedName>
</protein>
<sequence length="891" mass="97057">MLNGGAHGVNGGSNVTPSPAEEESFYIKLLGLADTVVSGRHAQFKLPPAAIQQLKASLALLNAPVAGAQQVAESSLANGVAYMANTSTNAQHYPTPTTSTFPGLPGLQTQQPHTVNGAPPSLVKATSGGLNPIFLEKSEVLVKAENRHKRQHIERDLQAQAAQAQGKRPGRDDQSAEAPSLDMNAIMLASAARELHVSGLKQSGRVDSEARSFDTNDYYSSQVQSDWSSPDSASKGSDRAAGALPADFESLGGPSAQSSFAKTSVMGKQPAVARDDHTPKDHASVYSAPLRFAYEVVDDDEDDEYTPPDVSALAGYDDDAGLEEGQIGSEDDDDYEPGEVTIDSNVPTPPQPARQLQQYSPKVIRNHLTHIAAPQPNRVSPLAVAKGPNLAGELELVNGCPEVVSTNYSARNNANASRYSSASPQIGTGGVHNKKRRNKKRKRDTELNTANGRAKKKRERQAAPPSPVYSGPRVKDEPMSPPPFADVPETRTFARYVDRPAHYRPAEIDLMSPRHIPLPPSPYVPEPRASGLRHEYAQPASPSAARMGSPLSSRPVQRDTQDLRRVASMHFAQRPASPTQRTYSPAPQRTASMAYGDSRLSQAPTDVRYQEPIRVQEYHDPYGRRPQSPVQMPPPTAPRKIVIDQYGNQYYAAEPEPAPAPPPPYRASVAPIDRRPPPPEIAYERAPSRAAAAYVPPSYERIDARMAPPPSKRRAVEEPLIQYVDANGYPVPAPEFSRPEIRYVEAPASPVYQPPQPRYEMPPPPPRSAREPTSPVYAEPTSPAYAPSRSYSVRPDVPHVPQYTRQASVVPQQYARQASVAPQHYARPEVGHAPPARAMSVVPGYEQPRAPLYASAPPPQQQVRYVDQYGREVVYQSDPRPAPPPTEYRYQ</sequence>
<dbReference type="RefSeq" id="XP_016763848.1">
    <property type="nucleotide sequence ID" value="XM_016904355.1"/>
</dbReference>